<comment type="subcellular location">
    <subcellularLocation>
        <location evidence="1">Bacterial flagellum basal body</location>
    </subcellularLocation>
    <subcellularLocation>
        <location evidence="2">Cell membrane</location>
        <topology evidence="2">Peripheral membrane protein</topology>
    </subcellularLocation>
</comment>
<organism evidence="12 13">
    <name type="scientific">Kumtagia ephedrae</name>
    <dbReference type="NCBI Taxonomy" id="2116701"/>
    <lineage>
        <taxon>Bacteria</taxon>
        <taxon>Pseudomonadati</taxon>
        <taxon>Pseudomonadota</taxon>
        <taxon>Alphaproteobacteria</taxon>
        <taxon>Hyphomicrobiales</taxon>
        <taxon>Phyllobacteriaceae</taxon>
        <taxon>Kumtagia</taxon>
    </lineage>
</organism>
<accession>A0A2P7SLF0</accession>
<protein>
    <recommendedName>
        <fullName evidence="4">Flagellar motor switch protein FliM</fullName>
    </recommendedName>
</protein>
<feature type="domain" description="Flagellar motor switch protein FliN-like C-terminal" evidence="11">
    <location>
        <begin position="227"/>
        <end position="296"/>
    </location>
</feature>
<dbReference type="Gene3D" id="3.40.1550.10">
    <property type="entry name" value="CheC-like"/>
    <property type="match status" value="1"/>
</dbReference>
<dbReference type="RefSeq" id="WP_106771385.1">
    <property type="nucleotide sequence ID" value="NZ_PXYK01000005.1"/>
</dbReference>
<sequence length="311" mass="32476">MTGSLNPADMRAYIVERLVGATGETGHVITTARALAERVLPGIRKGLAGSLSAPVSVEIGSVDVTRLTAARPAQEDNGAMTVVASPSSPDALVLVADSRAIAILVSALFGGDPDIPVAPIERPLSPTEIEVATMTFEEVAKAVNGSGPRAFGLKLPVPAAAAGADLDTRVMRDGPAVRIDLAVAAGPSSGRISLFMPQRVLLKHRGGPVAPGPAAGSERDWGERFGEEIMRSSVTLEATMPLARMTLAEVACLRPGQVIELGDDAHHAAKLSARHKTLFVCEFGKLGQNYTVRVRQAFDVRQDLIDGLAQG</sequence>
<keyword evidence="5" id="KW-1003">Cell membrane</keyword>
<evidence type="ECO:0000256" key="8">
    <source>
        <dbReference type="ARBA" id="ARBA00023136"/>
    </source>
</evidence>
<keyword evidence="12" id="KW-0966">Cell projection</keyword>
<evidence type="ECO:0000256" key="1">
    <source>
        <dbReference type="ARBA" id="ARBA00004117"/>
    </source>
</evidence>
<dbReference type="GO" id="GO:0071978">
    <property type="term" value="P:bacterial-type flagellum-dependent swarming motility"/>
    <property type="evidence" value="ECO:0007669"/>
    <property type="project" value="TreeGrafter"/>
</dbReference>
<dbReference type="GO" id="GO:0009425">
    <property type="term" value="C:bacterial-type flagellum basal body"/>
    <property type="evidence" value="ECO:0007669"/>
    <property type="project" value="UniProtKB-SubCell"/>
</dbReference>
<evidence type="ECO:0000259" key="11">
    <source>
        <dbReference type="Pfam" id="PF01052"/>
    </source>
</evidence>
<dbReference type="GO" id="GO:0050918">
    <property type="term" value="P:positive chemotaxis"/>
    <property type="evidence" value="ECO:0007669"/>
    <property type="project" value="TreeGrafter"/>
</dbReference>
<dbReference type="InterPro" id="IPR001543">
    <property type="entry name" value="FliN-like_C"/>
</dbReference>
<evidence type="ECO:0000256" key="3">
    <source>
        <dbReference type="ARBA" id="ARBA00011049"/>
    </source>
</evidence>
<evidence type="ECO:0000313" key="12">
    <source>
        <dbReference type="EMBL" id="PSJ63322.1"/>
    </source>
</evidence>
<keyword evidence="7" id="KW-0283">Flagellar rotation</keyword>
<dbReference type="Gene3D" id="2.30.330.10">
    <property type="entry name" value="SpoA-like"/>
    <property type="match status" value="1"/>
</dbReference>
<evidence type="ECO:0000256" key="2">
    <source>
        <dbReference type="ARBA" id="ARBA00004202"/>
    </source>
</evidence>
<dbReference type="Pfam" id="PF01052">
    <property type="entry name" value="FliMN_C"/>
    <property type="match status" value="1"/>
</dbReference>
<gene>
    <name evidence="12" type="ORF">C7I84_06705</name>
</gene>
<keyword evidence="12" id="KW-0969">Cilium</keyword>
<dbReference type="EMBL" id="PXYK01000005">
    <property type="protein sequence ID" value="PSJ63322.1"/>
    <property type="molecule type" value="Genomic_DNA"/>
</dbReference>
<evidence type="ECO:0000256" key="4">
    <source>
        <dbReference type="ARBA" id="ARBA00021898"/>
    </source>
</evidence>
<dbReference type="InterPro" id="IPR036429">
    <property type="entry name" value="SpoA-like_sf"/>
</dbReference>
<evidence type="ECO:0000256" key="6">
    <source>
        <dbReference type="ARBA" id="ARBA00022500"/>
    </source>
</evidence>
<dbReference type="AlphaFoldDB" id="A0A2P7SLF0"/>
<keyword evidence="12" id="KW-0282">Flagellum</keyword>
<evidence type="ECO:0000256" key="5">
    <source>
        <dbReference type="ARBA" id="ARBA00022475"/>
    </source>
</evidence>
<keyword evidence="8" id="KW-0472">Membrane</keyword>
<comment type="caution">
    <text evidence="12">The sequence shown here is derived from an EMBL/GenBank/DDBJ whole genome shotgun (WGS) entry which is preliminary data.</text>
</comment>
<keyword evidence="9" id="KW-0975">Bacterial flagellum</keyword>
<keyword evidence="13" id="KW-1185">Reference proteome</keyword>
<dbReference type="GO" id="GO:0005886">
    <property type="term" value="C:plasma membrane"/>
    <property type="evidence" value="ECO:0007669"/>
    <property type="project" value="UniProtKB-SubCell"/>
</dbReference>
<dbReference type="InterPro" id="IPR028976">
    <property type="entry name" value="CheC-like_sf"/>
</dbReference>
<reference evidence="12 13" key="1">
    <citation type="submission" date="2018-03" db="EMBL/GenBank/DDBJ databases">
        <title>The draft genome of Mesorhizobium sp. 6GN-30.</title>
        <authorList>
            <person name="Liu L."/>
            <person name="Li L."/>
            <person name="Wang T."/>
            <person name="Zhang X."/>
            <person name="Liang L."/>
        </authorList>
    </citation>
    <scope>NUCLEOTIDE SEQUENCE [LARGE SCALE GENOMIC DNA]</scope>
    <source>
        <strain evidence="12 13">6GN30</strain>
    </source>
</reference>
<dbReference type="OrthoDB" id="8273530at2"/>
<comment type="function">
    <text evidence="10">FliM is one of three proteins (FliG, FliN, FliM) that forms the rotor-mounted switch complex (C ring), located at the base of the basal body. This complex interacts with the CheY and CheZ chemotaxis proteins, in addition to contacting components of the motor that determine the direction of flagellar rotation.</text>
</comment>
<evidence type="ECO:0000256" key="7">
    <source>
        <dbReference type="ARBA" id="ARBA00022779"/>
    </source>
</evidence>
<dbReference type="Proteomes" id="UP000241229">
    <property type="component" value="Unassembled WGS sequence"/>
</dbReference>
<proteinExistence type="inferred from homology"/>
<dbReference type="SUPFAM" id="SSF101801">
    <property type="entry name" value="Surface presentation of antigens (SPOA)"/>
    <property type="match status" value="1"/>
</dbReference>
<dbReference type="PANTHER" id="PTHR30034">
    <property type="entry name" value="FLAGELLAR MOTOR SWITCH PROTEIN FLIM"/>
    <property type="match status" value="1"/>
</dbReference>
<evidence type="ECO:0000256" key="9">
    <source>
        <dbReference type="ARBA" id="ARBA00023143"/>
    </source>
</evidence>
<dbReference type="PANTHER" id="PTHR30034:SF6">
    <property type="entry name" value="YOP PROTEINS TRANSLOCATION PROTEIN Q"/>
    <property type="match status" value="1"/>
</dbReference>
<evidence type="ECO:0000256" key="10">
    <source>
        <dbReference type="ARBA" id="ARBA00025044"/>
    </source>
</evidence>
<evidence type="ECO:0000313" key="13">
    <source>
        <dbReference type="Proteomes" id="UP000241229"/>
    </source>
</evidence>
<comment type="similarity">
    <text evidence="3">Belongs to the FliM family.</text>
</comment>
<name>A0A2P7SLF0_9HYPH</name>
<keyword evidence="6" id="KW-0145">Chemotaxis</keyword>